<evidence type="ECO:0000256" key="1">
    <source>
        <dbReference type="ARBA" id="ARBA00004496"/>
    </source>
</evidence>
<proteinExistence type="inferred from homology"/>
<dbReference type="GO" id="GO:0005737">
    <property type="term" value="C:cytoplasm"/>
    <property type="evidence" value="ECO:0007669"/>
    <property type="project" value="UniProtKB-SubCell"/>
</dbReference>
<name>A0A3B1ANT7_9ZZZZ</name>
<dbReference type="PANTHER" id="PTHR37010:SF1">
    <property type="entry name" value="SULFURTRANSFERASE TUSE"/>
    <property type="match status" value="1"/>
</dbReference>
<reference evidence="4" key="1">
    <citation type="submission" date="2018-06" db="EMBL/GenBank/DDBJ databases">
        <authorList>
            <person name="Zhirakovskaya E."/>
        </authorList>
    </citation>
    <scope>NUCLEOTIDE SEQUENCE</scope>
</reference>
<dbReference type="InterPro" id="IPR025526">
    <property type="entry name" value="DsrC-like_dom_sf"/>
</dbReference>
<dbReference type="GO" id="GO:0002143">
    <property type="term" value="P:tRNA wobble position uridine thiolation"/>
    <property type="evidence" value="ECO:0007669"/>
    <property type="project" value="TreeGrafter"/>
</dbReference>
<protein>
    <submittedName>
        <fullName evidence="4">DsrC family protein</fullName>
    </submittedName>
</protein>
<dbReference type="Pfam" id="PF04358">
    <property type="entry name" value="DsrC"/>
    <property type="match status" value="1"/>
</dbReference>
<comment type="similarity">
    <text evidence="2">Belongs to the DsrC/TusE family.</text>
</comment>
<dbReference type="Gene3D" id="1.10.10.370">
    <property type="entry name" value="DsrC-like protein, C-terminal domain"/>
    <property type="match status" value="1"/>
</dbReference>
<dbReference type="InterPro" id="IPR042072">
    <property type="entry name" value="DsrC-like_C"/>
</dbReference>
<evidence type="ECO:0000256" key="2">
    <source>
        <dbReference type="ARBA" id="ARBA00005718"/>
    </source>
</evidence>
<dbReference type="PIRSF" id="PIRSF006223">
    <property type="entry name" value="DsrC_TusE"/>
    <property type="match status" value="1"/>
</dbReference>
<gene>
    <name evidence="4" type="ORF">MNBD_GAMMA22-1916</name>
</gene>
<evidence type="ECO:0000313" key="4">
    <source>
        <dbReference type="EMBL" id="VAW99899.1"/>
    </source>
</evidence>
<accession>A0A3B1ANT7</accession>
<dbReference type="InterPro" id="IPR043163">
    <property type="entry name" value="DsrC-like_N"/>
</dbReference>
<evidence type="ECO:0000256" key="3">
    <source>
        <dbReference type="ARBA" id="ARBA00022490"/>
    </source>
</evidence>
<comment type="subcellular location">
    <subcellularLocation>
        <location evidence="1">Cytoplasm</location>
    </subcellularLocation>
</comment>
<dbReference type="SUPFAM" id="SSF69721">
    <property type="entry name" value="DsrC, the gamma subunit of dissimilatory sulfite reductase"/>
    <property type="match status" value="1"/>
</dbReference>
<dbReference type="Gene3D" id="3.30.1420.10">
    <property type="match status" value="1"/>
</dbReference>
<dbReference type="EMBL" id="UOFS01000041">
    <property type="protein sequence ID" value="VAW99899.1"/>
    <property type="molecule type" value="Genomic_DNA"/>
</dbReference>
<dbReference type="InterPro" id="IPR007453">
    <property type="entry name" value="DsrC/TusE"/>
</dbReference>
<organism evidence="4">
    <name type="scientific">hydrothermal vent metagenome</name>
    <dbReference type="NCBI Taxonomy" id="652676"/>
    <lineage>
        <taxon>unclassified sequences</taxon>
        <taxon>metagenomes</taxon>
        <taxon>ecological metagenomes</taxon>
    </lineage>
</organism>
<dbReference type="NCBIfam" id="TIGR03342">
    <property type="entry name" value="dsrC_tusE_dsvC"/>
    <property type="match status" value="1"/>
</dbReference>
<dbReference type="GO" id="GO:0097163">
    <property type="term" value="F:sulfur carrier activity"/>
    <property type="evidence" value="ECO:0007669"/>
    <property type="project" value="TreeGrafter"/>
</dbReference>
<dbReference type="PANTHER" id="PTHR37010">
    <property type="entry name" value="SULFURTRANSFERASE TUSE"/>
    <property type="match status" value="1"/>
</dbReference>
<sequence>MRYRNMQTKELIVNGEVVLTDSEGYIVDSDDWSVDFVMVLAQKESLDLTDEHLEVIKFLRAYYELHRVQCEVRKIVKHFKQHWDAEKATSTYLHRIFPRGGPQKQGNRLAGLLRTKGEH</sequence>
<dbReference type="AlphaFoldDB" id="A0A3B1ANT7"/>
<keyword evidence="3" id="KW-0963">Cytoplasm</keyword>